<dbReference type="Proteomes" id="UP001596152">
    <property type="component" value="Unassembled WGS sequence"/>
</dbReference>
<evidence type="ECO:0000313" key="2">
    <source>
        <dbReference type="Proteomes" id="UP001596152"/>
    </source>
</evidence>
<gene>
    <name evidence="1" type="ORF">ACFPIE_19750</name>
</gene>
<dbReference type="EMBL" id="JBHSLF010000056">
    <property type="protein sequence ID" value="MFC5346158.1"/>
    <property type="molecule type" value="Genomic_DNA"/>
</dbReference>
<keyword evidence="2" id="KW-1185">Reference proteome</keyword>
<dbReference type="Pfam" id="PF25857">
    <property type="entry name" value="DUF7957"/>
    <property type="match status" value="1"/>
</dbReference>
<dbReference type="RefSeq" id="WP_374036676.1">
    <property type="nucleotide sequence ID" value="NZ_CP169082.1"/>
</dbReference>
<proteinExistence type="predicted"/>
<dbReference type="InterPro" id="IPR058263">
    <property type="entry name" value="DUF7957"/>
</dbReference>
<reference evidence="2" key="1">
    <citation type="journal article" date="2019" name="Int. J. Syst. Evol. Microbiol.">
        <title>The Global Catalogue of Microorganisms (GCM) 10K type strain sequencing project: providing services to taxonomists for standard genome sequencing and annotation.</title>
        <authorList>
            <consortium name="The Broad Institute Genomics Platform"/>
            <consortium name="The Broad Institute Genome Sequencing Center for Infectious Disease"/>
            <person name="Wu L."/>
            <person name="Ma J."/>
        </authorList>
    </citation>
    <scope>NUCLEOTIDE SEQUENCE [LARGE SCALE GENOMIC DNA]</scope>
    <source>
        <strain evidence="2">JCM 12125</strain>
    </source>
</reference>
<sequence>MSQIDLPDGDRLILHGLTAPETERGAIVRLHSTGRRRWIAHPPEGEGQDAFVAMRVEDDEVVADSFQGLSLRLDLKTGAVRGGAFVK</sequence>
<comment type="caution">
    <text evidence="1">The sequence shown here is derived from an EMBL/GenBank/DDBJ whole genome shotgun (WGS) entry which is preliminary data.</text>
</comment>
<evidence type="ECO:0000313" key="1">
    <source>
        <dbReference type="EMBL" id="MFC5346158.1"/>
    </source>
</evidence>
<organism evidence="1 2">
    <name type="scientific">Brevundimonas staleyi</name>
    <dbReference type="NCBI Taxonomy" id="74326"/>
    <lineage>
        <taxon>Bacteria</taxon>
        <taxon>Pseudomonadati</taxon>
        <taxon>Pseudomonadota</taxon>
        <taxon>Alphaproteobacteria</taxon>
        <taxon>Caulobacterales</taxon>
        <taxon>Caulobacteraceae</taxon>
        <taxon>Brevundimonas</taxon>
    </lineage>
</organism>
<protein>
    <submittedName>
        <fullName evidence="1">Uncharacterized protein</fullName>
    </submittedName>
</protein>
<name>A0ABW0FYK0_9CAUL</name>
<accession>A0ABW0FYK0</accession>